<name>A0A6C0L8C0_9ZZZZ</name>
<sequence>MATQSSGQALLMKERPLSSRKSKTILIELNSRDRNYLNLVKSNPFQYILPSPIKDIRSIELIGGTIPAKISNVNASNNKFTFVESGVRRTIVIPPGYYSEEALLESLASLLSHGSQSLYGIEVTSLGKLVIFQERFPQPFGILFLSSETPDVLDPVNGALLEMKTPALLLGFDMSDYYSLNGGIMSPNAFDLNTTSTRIYLYMNFQNSLDLSCISRGAGRRSPFAIIYLDKESRGYKFLNKETLSPISYSLPQPIGRLTNIQVEFRDEFHQVVDFNGKDFSLLLECTVLE</sequence>
<accession>A0A6C0L8C0</accession>
<evidence type="ECO:0000313" key="1">
    <source>
        <dbReference type="EMBL" id="QHU26385.1"/>
    </source>
</evidence>
<proteinExistence type="predicted"/>
<protein>
    <submittedName>
        <fullName evidence="1">Uncharacterized protein</fullName>
    </submittedName>
</protein>
<organism evidence="1">
    <name type="scientific">viral metagenome</name>
    <dbReference type="NCBI Taxonomy" id="1070528"/>
    <lineage>
        <taxon>unclassified sequences</taxon>
        <taxon>metagenomes</taxon>
        <taxon>organismal metagenomes</taxon>
    </lineage>
</organism>
<dbReference type="EMBL" id="MN740439">
    <property type="protein sequence ID" value="QHU26385.1"/>
    <property type="molecule type" value="Genomic_DNA"/>
</dbReference>
<reference evidence="1" key="1">
    <citation type="journal article" date="2020" name="Nature">
        <title>Giant virus diversity and host interactions through global metagenomics.</title>
        <authorList>
            <person name="Schulz F."/>
            <person name="Roux S."/>
            <person name="Paez-Espino D."/>
            <person name="Jungbluth S."/>
            <person name="Walsh D.A."/>
            <person name="Denef V.J."/>
            <person name="McMahon K.D."/>
            <person name="Konstantinidis K.T."/>
            <person name="Eloe-Fadrosh E.A."/>
            <person name="Kyrpides N.C."/>
            <person name="Woyke T."/>
        </authorList>
    </citation>
    <scope>NUCLEOTIDE SEQUENCE</scope>
    <source>
        <strain evidence="1">GVMAG-M-3300027759-16</strain>
    </source>
</reference>
<dbReference type="AlphaFoldDB" id="A0A6C0L8C0"/>